<keyword evidence="3" id="KW-1185">Reference proteome</keyword>
<evidence type="ECO:0000313" key="3">
    <source>
        <dbReference type="Proteomes" id="UP000265020"/>
    </source>
</evidence>
<reference evidence="2" key="1">
    <citation type="submission" date="2025-08" db="UniProtKB">
        <authorList>
            <consortium name="Ensembl"/>
        </authorList>
    </citation>
    <scope>IDENTIFICATION</scope>
</reference>
<reference evidence="2" key="2">
    <citation type="submission" date="2025-09" db="UniProtKB">
        <authorList>
            <consortium name="Ensembl"/>
        </authorList>
    </citation>
    <scope>IDENTIFICATION</scope>
</reference>
<organism evidence="2 3">
    <name type="scientific">Cyprinodon variegatus</name>
    <name type="common">Sheepshead minnow</name>
    <dbReference type="NCBI Taxonomy" id="28743"/>
    <lineage>
        <taxon>Eukaryota</taxon>
        <taxon>Metazoa</taxon>
        <taxon>Chordata</taxon>
        <taxon>Craniata</taxon>
        <taxon>Vertebrata</taxon>
        <taxon>Euteleostomi</taxon>
        <taxon>Actinopterygii</taxon>
        <taxon>Neopterygii</taxon>
        <taxon>Teleostei</taxon>
        <taxon>Neoteleostei</taxon>
        <taxon>Acanthomorphata</taxon>
        <taxon>Ovalentaria</taxon>
        <taxon>Atherinomorphae</taxon>
        <taxon>Cyprinodontiformes</taxon>
        <taxon>Cyprinodontidae</taxon>
        <taxon>Cyprinodon</taxon>
    </lineage>
</organism>
<name>A0A3Q2DVK8_CYPVA</name>
<sequence>GTLACRLPPREHHSMPFAPREHLSMPLTPQRTPYLTLACRLPLREHLSMPFAPREHLSMPFAQREYLSLPFTPQRHIIYLPEGTLTFLLPPRENLNMPFAQEGTLACLLPPREHLSMPFAPRRYLSMHLASEKVTIAFILWSTDRKLTTTHYIDVDCIDSLTQIQSLTLSMLVATVERKNPLLTGRNLQQNQAQCERPSAEADWGSRRQKQRYKKQLRAPSQILCQRMKRAHLASHSQRNRTTLKNRPISNIYKQRC</sequence>
<protein>
    <submittedName>
        <fullName evidence="2">Uncharacterized protein</fullName>
    </submittedName>
</protein>
<evidence type="ECO:0000313" key="2">
    <source>
        <dbReference type="Ensembl" id="ENSCVAP00000023921.1"/>
    </source>
</evidence>
<feature type="region of interest" description="Disordered" evidence="1">
    <location>
        <begin position="1"/>
        <end position="23"/>
    </location>
</feature>
<dbReference type="Proteomes" id="UP000265020">
    <property type="component" value="Unassembled WGS sequence"/>
</dbReference>
<accession>A0A3Q2DVK8</accession>
<feature type="compositionally biased region" description="Polar residues" evidence="1">
    <location>
        <begin position="245"/>
        <end position="257"/>
    </location>
</feature>
<evidence type="ECO:0000256" key="1">
    <source>
        <dbReference type="SAM" id="MobiDB-lite"/>
    </source>
</evidence>
<dbReference type="Ensembl" id="ENSCVAT00000005512.1">
    <property type="protein sequence ID" value="ENSCVAP00000023921.1"/>
    <property type="gene ID" value="ENSCVAG00000007625.1"/>
</dbReference>
<feature type="region of interest" description="Disordered" evidence="1">
    <location>
        <begin position="189"/>
        <end position="215"/>
    </location>
</feature>
<proteinExistence type="predicted"/>
<feature type="compositionally biased region" description="Basic residues" evidence="1">
    <location>
        <begin position="233"/>
        <end position="244"/>
    </location>
</feature>
<feature type="region of interest" description="Disordered" evidence="1">
    <location>
        <begin position="233"/>
        <end position="257"/>
    </location>
</feature>
<dbReference type="AlphaFoldDB" id="A0A3Q2DVK8"/>
<feature type="compositionally biased region" description="Basic and acidic residues" evidence="1">
    <location>
        <begin position="8"/>
        <end position="23"/>
    </location>
</feature>